<accession>A0AAD5VCH1</accession>
<comment type="caution">
    <text evidence="1">The sequence shown here is derived from an EMBL/GenBank/DDBJ whole genome shotgun (WGS) entry which is preliminary data.</text>
</comment>
<dbReference type="Proteomes" id="UP001212997">
    <property type="component" value="Unassembled WGS sequence"/>
</dbReference>
<evidence type="ECO:0000313" key="2">
    <source>
        <dbReference type="Proteomes" id="UP001212997"/>
    </source>
</evidence>
<proteinExistence type="predicted"/>
<name>A0AAD5VCH1_9APHY</name>
<evidence type="ECO:0000313" key="1">
    <source>
        <dbReference type="EMBL" id="KAJ3491932.1"/>
    </source>
</evidence>
<organism evidence="1 2">
    <name type="scientific">Meripilus lineatus</name>
    <dbReference type="NCBI Taxonomy" id="2056292"/>
    <lineage>
        <taxon>Eukaryota</taxon>
        <taxon>Fungi</taxon>
        <taxon>Dikarya</taxon>
        <taxon>Basidiomycota</taxon>
        <taxon>Agaricomycotina</taxon>
        <taxon>Agaricomycetes</taxon>
        <taxon>Polyporales</taxon>
        <taxon>Meripilaceae</taxon>
        <taxon>Meripilus</taxon>
    </lineage>
</organism>
<gene>
    <name evidence="1" type="ORF">NLI96_g376</name>
</gene>
<protein>
    <submittedName>
        <fullName evidence="1">Uncharacterized protein</fullName>
    </submittedName>
</protein>
<sequence>MGQPGSELVTKSVSIVNTPPFTISCTKIDGFRPGSRSFLDYDLCERLRELSLREIQKTSTYAIDMVRFPLEWGTAQDSAEYIIYKGAVPLKIWFCGEVQLNWLVTTDGDPKSSVSLRINMLRESDQVKLEEILFDMSYPKVDHEAHSREIHVKEKYTESTGDVVMVEAYIQRYRPSTKPTSAVTDENKAKPKWEQRPWDEWKVKFQLKKLYVLYVGDDSGDAPGDVPDEDEEI</sequence>
<reference evidence="1" key="1">
    <citation type="submission" date="2022-07" db="EMBL/GenBank/DDBJ databases">
        <title>Genome Sequence of Physisporinus lineatus.</title>
        <authorList>
            <person name="Buettner E."/>
        </authorList>
    </citation>
    <scope>NUCLEOTIDE SEQUENCE</scope>
    <source>
        <strain evidence="1">VT162</strain>
    </source>
</reference>
<dbReference type="AlphaFoldDB" id="A0AAD5VCH1"/>
<dbReference type="EMBL" id="JANAWD010000005">
    <property type="protein sequence ID" value="KAJ3491932.1"/>
    <property type="molecule type" value="Genomic_DNA"/>
</dbReference>
<keyword evidence="2" id="KW-1185">Reference proteome</keyword>